<evidence type="ECO:0000256" key="7">
    <source>
        <dbReference type="ARBA" id="ARBA00024867"/>
    </source>
</evidence>
<dbReference type="AlphaFoldDB" id="A0A0C7G7J8"/>
<dbReference type="GO" id="GO:0000976">
    <property type="term" value="F:transcription cis-regulatory region binding"/>
    <property type="evidence" value="ECO:0007669"/>
    <property type="project" value="TreeGrafter"/>
</dbReference>
<feature type="DNA-binding region" description="OmpR/PhoB-type" evidence="9">
    <location>
        <begin position="133"/>
        <end position="232"/>
    </location>
</feature>
<dbReference type="SMART" id="SM00862">
    <property type="entry name" value="Trans_reg_C"/>
    <property type="match status" value="1"/>
</dbReference>
<evidence type="ECO:0000256" key="6">
    <source>
        <dbReference type="ARBA" id="ARBA00023163"/>
    </source>
</evidence>
<dbReference type="GO" id="GO:0006355">
    <property type="term" value="P:regulation of DNA-templated transcription"/>
    <property type="evidence" value="ECO:0007669"/>
    <property type="project" value="InterPro"/>
</dbReference>
<protein>
    <recommendedName>
        <fullName evidence="1">Stage 0 sporulation protein A homolog</fullName>
    </recommendedName>
</protein>
<dbReference type="FunFam" id="3.40.50.2300:FF:000001">
    <property type="entry name" value="DNA-binding response regulator PhoB"/>
    <property type="match status" value="1"/>
</dbReference>
<dbReference type="InterPro" id="IPR001867">
    <property type="entry name" value="OmpR/PhoB-type_DNA-bd"/>
</dbReference>
<dbReference type="SUPFAM" id="SSF52172">
    <property type="entry name" value="CheY-like"/>
    <property type="match status" value="1"/>
</dbReference>
<dbReference type="Pfam" id="PF00486">
    <property type="entry name" value="Trans_reg_C"/>
    <property type="match status" value="1"/>
</dbReference>
<dbReference type="PANTHER" id="PTHR48111:SF10">
    <property type="entry name" value="STAGE 0 SPORULATION PROTEIN A HOMOLOG"/>
    <property type="match status" value="1"/>
</dbReference>
<dbReference type="Gene3D" id="1.10.10.10">
    <property type="entry name" value="Winged helix-like DNA-binding domain superfamily/Winged helix DNA-binding domain"/>
    <property type="match status" value="1"/>
</dbReference>
<feature type="modified residue" description="4-aspartylphosphate" evidence="8">
    <location>
        <position position="53"/>
    </location>
</feature>
<comment type="function">
    <text evidence="7">May play the central regulatory role in sporulation. It may be an element of the effector pathway responsible for the activation of sporulation genes in response to nutritional stress. Spo0A may act in concert with spo0H (a sigma factor) to control the expression of some genes that are critical to the sporulation process.</text>
</comment>
<dbReference type="PANTHER" id="PTHR48111">
    <property type="entry name" value="REGULATOR OF RPOS"/>
    <property type="match status" value="1"/>
</dbReference>
<keyword evidence="4" id="KW-0805">Transcription regulation</keyword>
<evidence type="ECO:0000256" key="2">
    <source>
        <dbReference type="ARBA" id="ARBA00022553"/>
    </source>
</evidence>
<dbReference type="GO" id="GO:0000156">
    <property type="term" value="F:phosphorelay response regulator activity"/>
    <property type="evidence" value="ECO:0007669"/>
    <property type="project" value="TreeGrafter"/>
</dbReference>
<evidence type="ECO:0000256" key="1">
    <source>
        <dbReference type="ARBA" id="ARBA00018672"/>
    </source>
</evidence>
<dbReference type="GO" id="GO:0032993">
    <property type="term" value="C:protein-DNA complex"/>
    <property type="evidence" value="ECO:0007669"/>
    <property type="project" value="TreeGrafter"/>
</dbReference>
<evidence type="ECO:0000256" key="4">
    <source>
        <dbReference type="ARBA" id="ARBA00023015"/>
    </source>
</evidence>
<evidence type="ECO:0000256" key="3">
    <source>
        <dbReference type="ARBA" id="ARBA00023012"/>
    </source>
</evidence>
<sequence length="232" mass="27093">MKNKILIVDDDNEIRNLLEIYLCNEGFNIVKASDGQEALDIVEKEDIRLIVLDVMMPKVDGIEVCKRIRERLNIPILMLSAKSEDMDKIQGLMTGADDYMTKPFNPLELVVRVKSLLRRAYYFDNNSNSNQNINIISIENLVIDKNQHKVTIEDKEIPLTSREFDILYLLASNRGMVFSSEDIFRKVWKEDYYQSNNTVMVHMSRIRDKVEKYMDGHKVIHTVWGVGYKIEK</sequence>
<dbReference type="Gene3D" id="6.10.250.690">
    <property type="match status" value="1"/>
</dbReference>
<name>A0A0C7G7J8_PARSO</name>
<dbReference type="SMART" id="SM00448">
    <property type="entry name" value="REC"/>
    <property type="match status" value="1"/>
</dbReference>
<feature type="domain" description="Response regulatory" evidence="10">
    <location>
        <begin position="4"/>
        <end position="117"/>
    </location>
</feature>
<evidence type="ECO:0000256" key="9">
    <source>
        <dbReference type="PROSITE-ProRule" id="PRU01091"/>
    </source>
</evidence>
<dbReference type="PROSITE" id="PS51755">
    <property type="entry name" value="OMPR_PHOB"/>
    <property type="match status" value="1"/>
</dbReference>
<dbReference type="Gene3D" id="3.40.50.2300">
    <property type="match status" value="1"/>
</dbReference>
<gene>
    <name evidence="12" type="primary">srrA_5</name>
    <name evidence="12" type="ORF">R28058_22101</name>
</gene>
<dbReference type="EMBL" id="CEKZ01000003">
    <property type="protein sequence ID" value="CEQ04477.1"/>
    <property type="molecule type" value="Genomic_DNA"/>
</dbReference>
<dbReference type="CDD" id="cd00383">
    <property type="entry name" value="trans_reg_C"/>
    <property type="match status" value="1"/>
</dbReference>
<keyword evidence="2 8" id="KW-0597">Phosphoprotein</keyword>
<dbReference type="GO" id="GO:0005829">
    <property type="term" value="C:cytosol"/>
    <property type="evidence" value="ECO:0007669"/>
    <property type="project" value="TreeGrafter"/>
</dbReference>
<evidence type="ECO:0000313" key="12">
    <source>
        <dbReference type="EMBL" id="CEQ04477.1"/>
    </source>
</evidence>
<dbReference type="InterPro" id="IPR011006">
    <property type="entry name" value="CheY-like_superfamily"/>
</dbReference>
<evidence type="ECO:0000259" key="10">
    <source>
        <dbReference type="PROSITE" id="PS50110"/>
    </source>
</evidence>
<keyword evidence="3" id="KW-0902">Two-component regulatory system</keyword>
<evidence type="ECO:0000313" key="13">
    <source>
        <dbReference type="Proteomes" id="UP000049127"/>
    </source>
</evidence>
<dbReference type="Pfam" id="PF00072">
    <property type="entry name" value="Response_reg"/>
    <property type="match status" value="1"/>
</dbReference>
<accession>A0A0C7G7J8</accession>
<keyword evidence="5 9" id="KW-0238">DNA-binding</keyword>
<dbReference type="InterPro" id="IPR039420">
    <property type="entry name" value="WalR-like"/>
</dbReference>
<dbReference type="PROSITE" id="PS50110">
    <property type="entry name" value="RESPONSE_REGULATORY"/>
    <property type="match status" value="1"/>
</dbReference>
<evidence type="ECO:0000256" key="5">
    <source>
        <dbReference type="ARBA" id="ARBA00023125"/>
    </source>
</evidence>
<dbReference type="InterPro" id="IPR001789">
    <property type="entry name" value="Sig_transdc_resp-reg_receiver"/>
</dbReference>
<feature type="domain" description="OmpR/PhoB-type" evidence="11">
    <location>
        <begin position="133"/>
        <end position="232"/>
    </location>
</feature>
<dbReference type="CDD" id="cd17574">
    <property type="entry name" value="REC_OmpR"/>
    <property type="match status" value="1"/>
</dbReference>
<organism evidence="12 13">
    <name type="scientific">Paraclostridium sordellii</name>
    <name type="common">Clostridium sordellii</name>
    <dbReference type="NCBI Taxonomy" id="1505"/>
    <lineage>
        <taxon>Bacteria</taxon>
        <taxon>Bacillati</taxon>
        <taxon>Bacillota</taxon>
        <taxon>Clostridia</taxon>
        <taxon>Peptostreptococcales</taxon>
        <taxon>Peptostreptococcaceae</taxon>
        <taxon>Paraclostridium</taxon>
    </lineage>
</organism>
<dbReference type="FunFam" id="1.10.10.10:FF:000018">
    <property type="entry name" value="DNA-binding response regulator ResD"/>
    <property type="match status" value="1"/>
</dbReference>
<evidence type="ECO:0000256" key="8">
    <source>
        <dbReference type="PROSITE-ProRule" id="PRU00169"/>
    </source>
</evidence>
<dbReference type="InterPro" id="IPR036388">
    <property type="entry name" value="WH-like_DNA-bd_sf"/>
</dbReference>
<dbReference type="OrthoDB" id="9790442at2"/>
<dbReference type="RefSeq" id="WP_055336333.1">
    <property type="nucleotide sequence ID" value="NZ_CDNF01000014.1"/>
</dbReference>
<dbReference type="Proteomes" id="UP000049127">
    <property type="component" value="Unassembled WGS sequence"/>
</dbReference>
<keyword evidence="6" id="KW-0804">Transcription</keyword>
<evidence type="ECO:0000259" key="11">
    <source>
        <dbReference type="PROSITE" id="PS51755"/>
    </source>
</evidence>
<reference evidence="13" key="1">
    <citation type="submission" date="2015-01" db="EMBL/GenBank/DDBJ databases">
        <authorList>
            <person name="Aslett M.A."/>
            <person name="De Silva N."/>
        </authorList>
    </citation>
    <scope>NUCLEOTIDE SEQUENCE [LARGE SCALE GENOMIC DNA]</scope>
    <source>
        <strain evidence="13">R28058</strain>
    </source>
</reference>
<proteinExistence type="predicted"/>